<evidence type="ECO:0000313" key="2">
    <source>
        <dbReference type="EMBL" id="GAA0459575.1"/>
    </source>
</evidence>
<name>A0ABP3JNR7_9BACI</name>
<dbReference type="EMBL" id="BAAACZ010000009">
    <property type="protein sequence ID" value="GAA0459575.1"/>
    <property type="molecule type" value="Genomic_DNA"/>
</dbReference>
<sequence>MSELQLIYLDNVSLHLKEKHNFEWLTNMGEVFTVFDEQDSGNICFGVEKNGTKQFVKYAGAKTKEYRGQPEDAVVRLKDSIPIYEDLRHKHLIKLLDHFEVEEGYALVFEWFDGECLHSHWAFPPPHKYTHPDSPFYRYKILPIEQRLDSFKTILEFHLYVERNNYVAVDFYDGSILYDFKNNVTKICDIDLYKKKPFTNTMGRLWGSSRFMSPEEFELDSSIDERTNVFNMGAIAFGLFGGELDRSRSKWEAGEELYQIAMKAVKLDRLDRYSTVEEFFSAWDTASKQELVK</sequence>
<dbReference type="SUPFAM" id="SSF56112">
    <property type="entry name" value="Protein kinase-like (PK-like)"/>
    <property type="match status" value="1"/>
</dbReference>
<proteinExistence type="predicted"/>
<dbReference type="Proteomes" id="UP001500740">
    <property type="component" value="Unassembled WGS sequence"/>
</dbReference>
<evidence type="ECO:0000259" key="1">
    <source>
        <dbReference type="PROSITE" id="PS50011"/>
    </source>
</evidence>
<keyword evidence="3" id="KW-1185">Reference proteome</keyword>
<dbReference type="PANTHER" id="PTHR24347">
    <property type="entry name" value="SERINE/THREONINE-PROTEIN KINASE"/>
    <property type="match status" value="1"/>
</dbReference>
<dbReference type="RefSeq" id="WP_343782634.1">
    <property type="nucleotide sequence ID" value="NZ_BAAACZ010000009.1"/>
</dbReference>
<dbReference type="Gene3D" id="1.10.510.10">
    <property type="entry name" value="Transferase(Phosphotransferase) domain 1"/>
    <property type="match status" value="1"/>
</dbReference>
<comment type="caution">
    <text evidence="2">The sequence shown here is derived from an EMBL/GenBank/DDBJ whole genome shotgun (WGS) entry which is preliminary data.</text>
</comment>
<protein>
    <submittedName>
        <fullName evidence="2">Protein kinase</fullName>
    </submittedName>
</protein>
<evidence type="ECO:0000313" key="3">
    <source>
        <dbReference type="Proteomes" id="UP001500740"/>
    </source>
</evidence>
<dbReference type="Pfam" id="PF00069">
    <property type="entry name" value="Pkinase"/>
    <property type="match status" value="1"/>
</dbReference>
<organism evidence="2 3">
    <name type="scientific">Alkalibacillus silvisoli</name>
    <dbReference type="NCBI Taxonomy" id="392823"/>
    <lineage>
        <taxon>Bacteria</taxon>
        <taxon>Bacillati</taxon>
        <taxon>Bacillota</taxon>
        <taxon>Bacilli</taxon>
        <taxon>Bacillales</taxon>
        <taxon>Bacillaceae</taxon>
        <taxon>Alkalibacillus</taxon>
    </lineage>
</organism>
<dbReference type="InterPro" id="IPR000719">
    <property type="entry name" value="Prot_kinase_dom"/>
</dbReference>
<gene>
    <name evidence="2" type="ORF">GCM10008935_13600</name>
</gene>
<reference evidence="3" key="1">
    <citation type="journal article" date="2019" name="Int. J. Syst. Evol. Microbiol.">
        <title>The Global Catalogue of Microorganisms (GCM) 10K type strain sequencing project: providing services to taxonomists for standard genome sequencing and annotation.</title>
        <authorList>
            <consortium name="The Broad Institute Genomics Platform"/>
            <consortium name="The Broad Institute Genome Sequencing Center for Infectious Disease"/>
            <person name="Wu L."/>
            <person name="Ma J."/>
        </authorList>
    </citation>
    <scope>NUCLEOTIDE SEQUENCE [LARGE SCALE GENOMIC DNA]</scope>
    <source>
        <strain evidence="3">JCM 14193</strain>
    </source>
</reference>
<accession>A0ABP3JNR7</accession>
<dbReference type="PROSITE" id="PS50011">
    <property type="entry name" value="PROTEIN_KINASE_DOM"/>
    <property type="match status" value="1"/>
</dbReference>
<keyword evidence="2" id="KW-0808">Transferase</keyword>
<dbReference type="InterPro" id="IPR011009">
    <property type="entry name" value="Kinase-like_dom_sf"/>
</dbReference>
<keyword evidence="2" id="KW-0418">Kinase</keyword>
<dbReference type="GO" id="GO:0016301">
    <property type="term" value="F:kinase activity"/>
    <property type="evidence" value="ECO:0007669"/>
    <property type="project" value="UniProtKB-KW"/>
</dbReference>
<feature type="domain" description="Protein kinase" evidence="1">
    <location>
        <begin position="20"/>
        <end position="293"/>
    </location>
</feature>